<keyword evidence="2" id="KW-1133">Transmembrane helix</keyword>
<keyword evidence="4" id="KW-1185">Reference proteome</keyword>
<evidence type="ECO:0008006" key="5">
    <source>
        <dbReference type="Google" id="ProtNLM"/>
    </source>
</evidence>
<dbReference type="Gene3D" id="3.30.70.60">
    <property type="match status" value="1"/>
</dbReference>
<keyword evidence="1" id="KW-0175">Coiled coil</keyword>
<dbReference type="EMBL" id="QXXA01000007">
    <property type="protein sequence ID" value="NBI06666.1"/>
    <property type="molecule type" value="Genomic_DNA"/>
</dbReference>
<organism evidence="3 4">
    <name type="scientific">Senegalia massiliensis</name>
    <dbReference type="NCBI Taxonomy" id="1720316"/>
    <lineage>
        <taxon>Bacteria</taxon>
        <taxon>Bacillati</taxon>
        <taxon>Bacillota</taxon>
        <taxon>Clostridia</taxon>
        <taxon>Eubacteriales</taxon>
        <taxon>Clostridiaceae</taxon>
        <taxon>Senegalia</taxon>
    </lineage>
</organism>
<evidence type="ECO:0000256" key="2">
    <source>
        <dbReference type="SAM" id="Phobius"/>
    </source>
</evidence>
<keyword evidence="2" id="KW-0472">Membrane</keyword>
<protein>
    <recommendedName>
        <fullName evidence="5">Pilus assembly protein PilO</fullName>
    </recommendedName>
</protein>
<evidence type="ECO:0000256" key="1">
    <source>
        <dbReference type="SAM" id="Coils"/>
    </source>
</evidence>
<comment type="caution">
    <text evidence="3">The sequence shown here is derived from an EMBL/GenBank/DDBJ whole genome shotgun (WGS) entry which is preliminary data.</text>
</comment>
<sequence>MQLNKREKKLLIIVASLLFVVLLYNFILNPQLNKLSKLKEQESELLDDLSNSKTSINTVKSLDEEIEDKKKKISFLTSDLFPELEQSRIILLLDKFIEESNLKLDAINFSEKAMKSIKLEEIKIEEQEDSRFKNIVNQYNNLVKNNKELVEKDYENEIEQSEETEEIKESTKLESISATIVYSGDYHQINKFLSLIDNYNKDIIIRGITMVKNEKGITGNILLDFYGIPKIDEFKDDFEIPNTNVNGKDNPFTT</sequence>
<accession>A0A845QYS8</accession>
<gene>
    <name evidence="3" type="ORF">D3Z33_07300</name>
</gene>
<keyword evidence="2" id="KW-0812">Transmembrane</keyword>
<dbReference type="Proteomes" id="UP000467132">
    <property type="component" value="Unassembled WGS sequence"/>
</dbReference>
<dbReference type="RefSeq" id="WP_160197148.1">
    <property type="nucleotide sequence ID" value="NZ_QXXA01000007.1"/>
</dbReference>
<feature type="transmembrane region" description="Helical" evidence="2">
    <location>
        <begin position="10"/>
        <end position="28"/>
    </location>
</feature>
<dbReference type="OrthoDB" id="1704601at2"/>
<reference evidence="3 4" key="1">
    <citation type="submission" date="2018-08" db="EMBL/GenBank/DDBJ databases">
        <title>Murine metabolic-syndrome-specific gut microbial biobank.</title>
        <authorList>
            <person name="Liu C."/>
        </authorList>
    </citation>
    <scope>NUCLEOTIDE SEQUENCE [LARGE SCALE GENOMIC DNA]</scope>
    <source>
        <strain evidence="3 4">583</strain>
    </source>
</reference>
<dbReference type="InterPro" id="IPR014717">
    <property type="entry name" value="Transl_elong_EF1B/ribsomal_bS6"/>
</dbReference>
<dbReference type="AlphaFoldDB" id="A0A845QYS8"/>
<evidence type="ECO:0000313" key="4">
    <source>
        <dbReference type="Proteomes" id="UP000467132"/>
    </source>
</evidence>
<evidence type="ECO:0000313" key="3">
    <source>
        <dbReference type="EMBL" id="NBI06666.1"/>
    </source>
</evidence>
<proteinExistence type="predicted"/>
<name>A0A845QYS8_9CLOT</name>
<feature type="coiled-coil region" evidence="1">
    <location>
        <begin position="132"/>
        <end position="171"/>
    </location>
</feature>
<feature type="coiled-coil region" evidence="1">
    <location>
        <begin position="32"/>
        <end position="79"/>
    </location>
</feature>